<feature type="binding site" evidence="12">
    <location>
        <position position="21"/>
    </location>
    <ligand>
        <name>a divalent metal cation</name>
        <dbReference type="ChEBI" id="CHEBI:60240"/>
    </ligand>
</feature>
<dbReference type="SUPFAM" id="SSF53098">
    <property type="entry name" value="Ribonuclease H-like"/>
    <property type="match status" value="1"/>
</dbReference>
<feature type="domain" description="RNase H type-2" evidence="14">
    <location>
        <begin position="14"/>
        <end position="253"/>
    </location>
</feature>
<reference evidence="15" key="1">
    <citation type="journal article" date="2021" name="PeerJ">
        <title>Extensive microbial diversity within the chicken gut microbiome revealed by metagenomics and culture.</title>
        <authorList>
            <person name="Gilroy R."/>
            <person name="Ravi A."/>
            <person name="Getino M."/>
            <person name="Pursley I."/>
            <person name="Horton D.L."/>
            <person name="Alikhan N.F."/>
            <person name="Baker D."/>
            <person name="Gharbi K."/>
            <person name="Hall N."/>
            <person name="Watson M."/>
            <person name="Adriaenssens E.M."/>
            <person name="Foster-Nyarko E."/>
            <person name="Jarju S."/>
            <person name="Secka A."/>
            <person name="Antonio M."/>
            <person name="Oren A."/>
            <person name="Chaudhuri R.R."/>
            <person name="La Ragione R."/>
            <person name="Hildebrand F."/>
            <person name="Pallen M.J."/>
        </authorList>
    </citation>
    <scope>NUCLEOTIDE SEQUENCE</scope>
    <source>
        <strain evidence="15">378</strain>
    </source>
</reference>
<evidence type="ECO:0000256" key="6">
    <source>
        <dbReference type="ARBA" id="ARBA00022490"/>
    </source>
</evidence>
<evidence type="ECO:0000256" key="8">
    <source>
        <dbReference type="ARBA" id="ARBA00022723"/>
    </source>
</evidence>
<evidence type="ECO:0000256" key="13">
    <source>
        <dbReference type="RuleBase" id="RU003515"/>
    </source>
</evidence>
<dbReference type="InterPro" id="IPR022898">
    <property type="entry name" value="RNase_HII"/>
</dbReference>
<comment type="cofactor">
    <cofactor evidence="12">
        <name>Mn(2+)</name>
        <dbReference type="ChEBI" id="CHEBI:29035"/>
    </cofactor>
    <cofactor evidence="12">
        <name>Mg(2+)</name>
        <dbReference type="ChEBI" id="CHEBI:18420"/>
    </cofactor>
    <text evidence="12">Manganese or magnesium. Binds 1 divalent metal ion per monomer in the absence of substrate. May bind a second metal ion after substrate binding.</text>
</comment>
<keyword evidence="10 12" id="KW-0378">Hydrolase</keyword>
<evidence type="ECO:0000256" key="3">
    <source>
        <dbReference type="ARBA" id="ARBA00004065"/>
    </source>
</evidence>
<dbReference type="GO" id="GO:0003723">
    <property type="term" value="F:RNA binding"/>
    <property type="evidence" value="ECO:0007669"/>
    <property type="project" value="UniProtKB-UniRule"/>
</dbReference>
<evidence type="ECO:0000256" key="5">
    <source>
        <dbReference type="ARBA" id="ARBA00007383"/>
    </source>
</evidence>
<protein>
    <recommendedName>
        <fullName evidence="13">Ribonuclease</fullName>
        <ecNumber evidence="13">3.1.26.4</ecNumber>
    </recommendedName>
</protein>
<evidence type="ECO:0000256" key="4">
    <source>
        <dbReference type="ARBA" id="ARBA00004496"/>
    </source>
</evidence>
<proteinExistence type="inferred from homology"/>
<evidence type="ECO:0000256" key="12">
    <source>
        <dbReference type="PROSITE-ProRule" id="PRU01319"/>
    </source>
</evidence>
<gene>
    <name evidence="15" type="ORF">H9847_10825</name>
</gene>
<comment type="similarity">
    <text evidence="5 13">Belongs to the RNase HII family.</text>
</comment>
<accession>A0A948WZ08</accession>
<dbReference type="GO" id="GO:0046872">
    <property type="term" value="F:metal ion binding"/>
    <property type="evidence" value="ECO:0007669"/>
    <property type="project" value="UniProtKB-KW"/>
</dbReference>
<dbReference type="GO" id="GO:0032299">
    <property type="term" value="C:ribonuclease H2 complex"/>
    <property type="evidence" value="ECO:0007669"/>
    <property type="project" value="TreeGrafter"/>
</dbReference>
<keyword evidence="11" id="KW-0464">Manganese</keyword>
<dbReference type="EC" id="3.1.26.4" evidence="13"/>
<dbReference type="Proteomes" id="UP000733611">
    <property type="component" value="Unassembled WGS sequence"/>
</dbReference>
<dbReference type="Pfam" id="PF01351">
    <property type="entry name" value="RNase_HII"/>
    <property type="match status" value="2"/>
</dbReference>
<reference evidence="15" key="2">
    <citation type="submission" date="2021-04" db="EMBL/GenBank/DDBJ databases">
        <authorList>
            <person name="Gilroy R."/>
        </authorList>
    </citation>
    <scope>NUCLEOTIDE SEQUENCE</scope>
    <source>
        <strain evidence="15">378</strain>
    </source>
</reference>
<evidence type="ECO:0000256" key="9">
    <source>
        <dbReference type="ARBA" id="ARBA00022759"/>
    </source>
</evidence>
<organism evidence="15 16">
    <name type="scientific">Candidatus Anaerobiospirillum pullicola</name>
    <dbReference type="NCBI Taxonomy" id="2838451"/>
    <lineage>
        <taxon>Bacteria</taxon>
        <taxon>Pseudomonadati</taxon>
        <taxon>Pseudomonadota</taxon>
        <taxon>Gammaproteobacteria</taxon>
        <taxon>Aeromonadales</taxon>
        <taxon>Succinivibrionaceae</taxon>
        <taxon>Anaerobiospirillum</taxon>
    </lineage>
</organism>
<comment type="cofactor">
    <cofactor evidence="2">
        <name>Mg(2+)</name>
        <dbReference type="ChEBI" id="CHEBI:18420"/>
    </cofactor>
</comment>
<name>A0A948WZ08_9GAMM</name>
<comment type="catalytic activity">
    <reaction evidence="1 12 13">
        <text>Endonucleolytic cleavage to 5'-phosphomonoester.</text>
        <dbReference type="EC" id="3.1.26.4"/>
    </reaction>
</comment>
<dbReference type="NCBIfam" id="NF000595">
    <property type="entry name" value="PRK00015.1-3"/>
    <property type="match status" value="1"/>
</dbReference>
<dbReference type="InterPro" id="IPR001352">
    <property type="entry name" value="RNase_HII/HIII"/>
</dbReference>
<evidence type="ECO:0000256" key="7">
    <source>
        <dbReference type="ARBA" id="ARBA00022722"/>
    </source>
</evidence>
<dbReference type="EMBL" id="JAHLFE010000223">
    <property type="protein sequence ID" value="MBU3845335.1"/>
    <property type="molecule type" value="Genomic_DNA"/>
</dbReference>
<keyword evidence="7 12" id="KW-0540">Nuclease</keyword>
<dbReference type="PANTHER" id="PTHR10954:SF18">
    <property type="entry name" value="RIBONUCLEASE HII"/>
    <property type="match status" value="1"/>
</dbReference>
<dbReference type="GO" id="GO:0043137">
    <property type="term" value="P:DNA replication, removal of RNA primer"/>
    <property type="evidence" value="ECO:0007669"/>
    <property type="project" value="TreeGrafter"/>
</dbReference>
<keyword evidence="9 12" id="KW-0255">Endonuclease</keyword>
<evidence type="ECO:0000259" key="14">
    <source>
        <dbReference type="PROSITE" id="PS51975"/>
    </source>
</evidence>
<feature type="binding site" evidence="12">
    <location>
        <position position="20"/>
    </location>
    <ligand>
        <name>a divalent metal cation</name>
        <dbReference type="ChEBI" id="CHEBI:60240"/>
    </ligand>
</feature>
<sequence>MLPKFTYPLDPRTALVCGIDEAGRGPLMGDVVAGCVILDYNHPIAGLNDSKQLSEAKRDELAAQIKAQARAFGIGRASPQEIDELNILYATYLAMIRAFTAMTEMLVQKEGPEVLGAQADVASASAADILTPQLVDNKATVGSLCGRSSGGIALVLIDGNRIPPQLPQQGLSCEAVVKGDARVAEIAAASILAKTARDADLYALDKLYPEYGFALHKGYPTPLHLERIQRLEILPCYRRSFGPVRKILEERGLVASAVVESSATKERVQGSQGSLFELPD</sequence>
<evidence type="ECO:0000256" key="2">
    <source>
        <dbReference type="ARBA" id="ARBA00001946"/>
    </source>
</evidence>
<dbReference type="AlphaFoldDB" id="A0A948WZ08"/>
<dbReference type="InterPro" id="IPR012337">
    <property type="entry name" value="RNaseH-like_sf"/>
</dbReference>
<keyword evidence="8 12" id="KW-0479">Metal-binding</keyword>
<comment type="caution">
    <text evidence="15">The sequence shown here is derived from an EMBL/GenBank/DDBJ whole genome shotgun (WGS) entry which is preliminary data.</text>
</comment>
<keyword evidence="6" id="KW-0963">Cytoplasm</keyword>
<dbReference type="InterPro" id="IPR036397">
    <property type="entry name" value="RNaseH_sf"/>
</dbReference>
<dbReference type="CDD" id="cd07182">
    <property type="entry name" value="RNase_HII_bacteria_HII_like"/>
    <property type="match status" value="1"/>
</dbReference>
<evidence type="ECO:0000256" key="1">
    <source>
        <dbReference type="ARBA" id="ARBA00000077"/>
    </source>
</evidence>
<evidence type="ECO:0000256" key="11">
    <source>
        <dbReference type="ARBA" id="ARBA00023211"/>
    </source>
</evidence>
<dbReference type="Gene3D" id="3.30.420.10">
    <property type="entry name" value="Ribonuclease H-like superfamily/Ribonuclease H"/>
    <property type="match status" value="1"/>
</dbReference>
<evidence type="ECO:0000313" key="16">
    <source>
        <dbReference type="Proteomes" id="UP000733611"/>
    </source>
</evidence>
<dbReference type="GO" id="GO:0005737">
    <property type="term" value="C:cytoplasm"/>
    <property type="evidence" value="ECO:0007669"/>
    <property type="project" value="UniProtKB-SubCell"/>
</dbReference>
<evidence type="ECO:0000313" key="15">
    <source>
        <dbReference type="EMBL" id="MBU3845335.1"/>
    </source>
</evidence>
<dbReference type="GO" id="GO:0006298">
    <property type="term" value="P:mismatch repair"/>
    <property type="evidence" value="ECO:0007669"/>
    <property type="project" value="TreeGrafter"/>
</dbReference>
<comment type="subcellular location">
    <subcellularLocation>
        <location evidence="4">Cytoplasm</location>
    </subcellularLocation>
</comment>
<dbReference type="InterPro" id="IPR024567">
    <property type="entry name" value="RNase_HII/HIII_dom"/>
</dbReference>
<dbReference type="PROSITE" id="PS51975">
    <property type="entry name" value="RNASE_H_2"/>
    <property type="match status" value="1"/>
</dbReference>
<comment type="function">
    <text evidence="3 13">Endonuclease that specifically degrades the RNA of RNA-DNA hybrids.</text>
</comment>
<dbReference type="PANTHER" id="PTHR10954">
    <property type="entry name" value="RIBONUCLEASE H2 SUBUNIT A"/>
    <property type="match status" value="1"/>
</dbReference>
<feature type="binding site" evidence="12">
    <location>
        <position position="158"/>
    </location>
    <ligand>
        <name>a divalent metal cation</name>
        <dbReference type="ChEBI" id="CHEBI:60240"/>
    </ligand>
</feature>
<dbReference type="GO" id="GO:0004523">
    <property type="term" value="F:RNA-DNA hybrid ribonuclease activity"/>
    <property type="evidence" value="ECO:0007669"/>
    <property type="project" value="UniProtKB-UniRule"/>
</dbReference>
<evidence type="ECO:0000256" key="10">
    <source>
        <dbReference type="ARBA" id="ARBA00022801"/>
    </source>
</evidence>